<gene>
    <name evidence="2" type="ORF">BG006_001149</name>
</gene>
<dbReference type="EMBL" id="JAAAUY010001210">
    <property type="protein sequence ID" value="KAF9323802.1"/>
    <property type="molecule type" value="Genomic_DNA"/>
</dbReference>
<evidence type="ECO:0000256" key="1">
    <source>
        <dbReference type="SAM" id="MobiDB-lite"/>
    </source>
</evidence>
<organism evidence="2 3">
    <name type="scientific">Podila minutissima</name>
    <dbReference type="NCBI Taxonomy" id="64525"/>
    <lineage>
        <taxon>Eukaryota</taxon>
        <taxon>Fungi</taxon>
        <taxon>Fungi incertae sedis</taxon>
        <taxon>Mucoromycota</taxon>
        <taxon>Mortierellomycotina</taxon>
        <taxon>Mortierellomycetes</taxon>
        <taxon>Mortierellales</taxon>
        <taxon>Mortierellaceae</taxon>
        <taxon>Podila</taxon>
    </lineage>
</organism>
<evidence type="ECO:0000313" key="3">
    <source>
        <dbReference type="Proteomes" id="UP000696485"/>
    </source>
</evidence>
<reference evidence="2" key="1">
    <citation type="journal article" date="2020" name="Fungal Divers.">
        <title>Resolving the Mortierellaceae phylogeny through synthesis of multi-gene phylogenetics and phylogenomics.</title>
        <authorList>
            <person name="Vandepol N."/>
            <person name="Liber J."/>
            <person name="Desiro A."/>
            <person name="Na H."/>
            <person name="Kennedy M."/>
            <person name="Barry K."/>
            <person name="Grigoriev I.V."/>
            <person name="Miller A.N."/>
            <person name="O'Donnell K."/>
            <person name="Stajich J.E."/>
            <person name="Bonito G."/>
        </authorList>
    </citation>
    <scope>NUCLEOTIDE SEQUENCE</scope>
    <source>
        <strain evidence="2">NVP1</strain>
    </source>
</reference>
<evidence type="ECO:0000313" key="2">
    <source>
        <dbReference type="EMBL" id="KAF9323802.1"/>
    </source>
</evidence>
<sequence>MSSKSHPGRISTSNPSSPMVSVNLSRDNSLFYTEPKFEEPKKKSSGLAQGLFPSPTLQAEVKSLPQLPSDDATQPTVALTAATPIHPQPRISLEGQKPFKVNTSEILSRPASSGLTESELRGLKRLSTEGYTGHGHSISREGSPVNGLSGDERESERLRVYRNKIDELNTLVTQLRIDLNGALEDKHQTTKAYHDLHRKYDDVTAKLAKRDQEYDVMSKNYLEHMRHIRATDDDHSTIMERLTQLKVGIEHLVRTAQGSRSVNLNRKEAIDHFKGTGQLAAFPIPEDNLEPFHLNLYMESIVMYTLVTCFFDRPLSCIFDFNEGFQDIYDWMSQRNDKSAVRWRQQLCQMLAQDPATKTRQAEEVDKAAAALSELISKVYMGSNVTAKIRDLCNKAFELAVAMTGMESAISPVYIPLGTSFDEETMGSSLKSNCEGKVALVIFPAFRDRVQAFNIPPKVWCY</sequence>
<feature type="region of interest" description="Disordered" evidence="1">
    <location>
        <begin position="129"/>
        <end position="154"/>
    </location>
</feature>
<comment type="caution">
    <text evidence="2">The sequence shown here is derived from an EMBL/GenBank/DDBJ whole genome shotgun (WGS) entry which is preliminary data.</text>
</comment>
<dbReference type="Proteomes" id="UP000696485">
    <property type="component" value="Unassembled WGS sequence"/>
</dbReference>
<proteinExistence type="predicted"/>
<feature type="compositionally biased region" description="Polar residues" evidence="1">
    <location>
        <begin position="1"/>
        <end position="31"/>
    </location>
</feature>
<dbReference type="AlphaFoldDB" id="A0A9P5VH97"/>
<feature type="region of interest" description="Disordered" evidence="1">
    <location>
        <begin position="1"/>
        <end position="54"/>
    </location>
</feature>
<name>A0A9P5VH97_9FUNG</name>
<accession>A0A9P5VH97</accession>
<protein>
    <submittedName>
        <fullName evidence="2">Uncharacterized protein</fullName>
    </submittedName>
</protein>
<keyword evidence="3" id="KW-1185">Reference proteome</keyword>